<evidence type="ECO:0008006" key="3">
    <source>
        <dbReference type="Google" id="ProtNLM"/>
    </source>
</evidence>
<dbReference type="Proteomes" id="UP000285666">
    <property type="component" value="Unassembled WGS sequence"/>
</dbReference>
<comment type="caution">
    <text evidence="1">The sequence shown here is derived from an EMBL/GenBank/DDBJ whole genome shotgun (WGS) entry which is preliminary data.</text>
</comment>
<organism evidence="1 2">
    <name type="scientific">Dorea formicigenerans</name>
    <dbReference type="NCBI Taxonomy" id="39486"/>
    <lineage>
        <taxon>Bacteria</taxon>
        <taxon>Bacillati</taxon>
        <taxon>Bacillota</taxon>
        <taxon>Clostridia</taxon>
        <taxon>Lachnospirales</taxon>
        <taxon>Lachnospiraceae</taxon>
        <taxon>Dorea</taxon>
    </lineage>
</organism>
<dbReference type="Gene3D" id="3.40.1360.10">
    <property type="match status" value="1"/>
</dbReference>
<accession>A0A414QFV6</accession>
<dbReference type="Pfam" id="PF13155">
    <property type="entry name" value="Toprim_2"/>
    <property type="match status" value="1"/>
</dbReference>
<protein>
    <recommendedName>
        <fullName evidence="3">Toprim domain-containing protein</fullName>
    </recommendedName>
</protein>
<dbReference type="EMBL" id="QRHN01000004">
    <property type="protein sequence ID" value="RHF79673.1"/>
    <property type="molecule type" value="Genomic_DNA"/>
</dbReference>
<reference evidence="1 2" key="1">
    <citation type="submission" date="2018-08" db="EMBL/GenBank/DDBJ databases">
        <title>A genome reference for cultivated species of the human gut microbiota.</title>
        <authorList>
            <person name="Zou Y."/>
            <person name="Xue W."/>
            <person name="Luo G."/>
        </authorList>
    </citation>
    <scope>NUCLEOTIDE SEQUENCE [LARGE SCALE GENOMIC DNA]</scope>
    <source>
        <strain evidence="1 2">AM23-7AC</strain>
    </source>
</reference>
<evidence type="ECO:0000313" key="1">
    <source>
        <dbReference type="EMBL" id="RHF79673.1"/>
    </source>
</evidence>
<dbReference type="AlphaFoldDB" id="A0A414QFV6"/>
<proteinExistence type="predicted"/>
<evidence type="ECO:0000313" key="2">
    <source>
        <dbReference type="Proteomes" id="UP000285666"/>
    </source>
</evidence>
<gene>
    <name evidence="1" type="ORF">DW658_04420</name>
</gene>
<sequence>MSLSGVSERALMQYFADHKNIRKIYLCLDNDTAGNAACEKRV</sequence>
<name>A0A414QFV6_9FIRM</name>